<dbReference type="InterPro" id="IPR036259">
    <property type="entry name" value="MFS_trans_sf"/>
</dbReference>
<evidence type="ECO:0000256" key="7">
    <source>
        <dbReference type="SAM" id="MobiDB-lite"/>
    </source>
</evidence>
<dbReference type="InterPro" id="IPR020846">
    <property type="entry name" value="MFS_dom"/>
</dbReference>
<comment type="caution">
    <text evidence="10">The sequence shown here is derived from an EMBL/GenBank/DDBJ whole genome shotgun (WGS) entry which is preliminary data.</text>
</comment>
<feature type="transmembrane region" description="Helical" evidence="8">
    <location>
        <begin position="178"/>
        <end position="195"/>
    </location>
</feature>
<keyword evidence="4 8" id="KW-0812">Transmembrane</keyword>
<proteinExistence type="predicted"/>
<dbReference type="PANTHER" id="PTHR23517">
    <property type="entry name" value="RESISTANCE PROTEIN MDTM, PUTATIVE-RELATED-RELATED"/>
    <property type="match status" value="1"/>
</dbReference>
<keyword evidence="11" id="KW-1185">Reference proteome</keyword>
<evidence type="ECO:0000256" key="5">
    <source>
        <dbReference type="ARBA" id="ARBA00022989"/>
    </source>
</evidence>
<evidence type="ECO:0000256" key="6">
    <source>
        <dbReference type="ARBA" id="ARBA00023136"/>
    </source>
</evidence>
<feature type="transmembrane region" description="Helical" evidence="8">
    <location>
        <begin position="53"/>
        <end position="75"/>
    </location>
</feature>
<dbReference type="InterPro" id="IPR050171">
    <property type="entry name" value="MFS_Transporters"/>
</dbReference>
<dbReference type="GO" id="GO:0022857">
    <property type="term" value="F:transmembrane transporter activity"/>
    <property type="evidence" value="ECO:0007669"/>
    <property type="project" value="InterPro"/>
</dbReference>
<feature type="transmembrane region" description="Helical" evidence="8">
    <location>
        <begin position="115"/>
        <end position="139"/>
    </location>
</feature>
<feature type="transmembrane region" description="Helical" evidence="8">
    <location>
        <begin position="291"/>
        <end position="311"/>
    </location>
</feature>
<comment type="subcellular location">
    <subcellularLocation>
        <location evidence="1">Cell membrane</location>
        <topology evidence="1">Multi-pass membrane protein</topology>
    </subcellularLocation>
</comment>
<evidence type="ECO:0000313" key="11">
    <source>
        <dbReference type="Proteomes" id="UP001321506"/>
    </source>
</evidence>
<evidence type="ECO:0000256" key="4">
    <source>
        <dbReference type="ARBA" id="ARBA00022692"/>
    </source>
</evidence>
<evidence type="ECO:0000313" key="10">
    <source>
        <dbReference type="EMBL" id="MDI2098706.1"/>
    </source>
</evidence>
<feature type="transmembrane region" description="Helical" evidence="8">
    <location>
        <begin position="355"/>
        <end position="377"/>
    </location>
</feature>
<feature type="region of interest" description="Disordered" evidence="7">
    <location>
        <begin position="412"/>
        <end position="432"/>
    </location>
</feature>
<dbReference type="PROSITE" id="PS50850">
    <property type="entry name" value="MFS"/>
    <property type="match status" value="1"/>
</dbReference>
<keyword evidence="3" id="KW-1003">Cell membrane</keyword>
<evidence type="ECO:0000256" key="8">
    <source>
        <dbReference type="SAM" id="Phobius"/>
    </source>
</evidence>
<dbReference type="SUPFAM" id="SSF103473">
    <property type="entry name" value="MFS general substrate transporter"/>
    <property type="match status" value="1"/>
</dbReference>
<feature type="transmembrane region" description="Helical" evidence="8">
    <location>
        <begin position="87"/>
        <end position="109"/>
    </location>
</feature>
<dbReference type="Proteomes" id="UP001321506">
    <property type="component" value="Unassembled WGS sequence"/>
</dbReference>
<evidence type="ECO:0000256" key="1">
    <source>
        <dbReference type="ARBA" id="ARBA00004651"/>
    </source>
</evidence>
<gene>
    <name evidence="10" type="ORF">QF206_06975</name>
</gene>
<feature type="transmembrane region" description="Helical" evidence="8">
    <location>
        <begin position="383"/>
        <end position="405"/>
    </location>
</feature>
<keyword evidence="2" id="KW-0813">Transport</keyword>
<dbReference type="AlphaFoldDB" id="A0AAW6T4E8"/>
<feature type="transmembrane region" description="Helical" evidence="8">
    <location>
        <begin position="151"/>
        <end position="172"/>
    </location>
</feature>
<evidence type="ECO:0000259" key="9">
    <source>
        <dbReference type="PROSITE" id="PS50850"/>
    </source>
</evidence>
<reference evidence="10 11" key="1">
    <citation type="submission" date="2023-04" db="EMBL/GenBank/DDBJ databases">
        <title>Klugiella caeni sp. nov. isolated from the sludge of biochemical tank.</title>
        <authorList>
            <person name="Geng K."/>
        </authorList>
    </citation>
    <scope>NUCLEOTIDE SEQUENCE [LARGE SCALE GENOMIC DNA]</scope>
    <source>
        <strain evidence="10 11">YN-L-19</strain>
    </source>
</reference>
<sequence>MSRATGDFSWRSLAVPVLLPTLLYATGAGAILPVVPMFASRLGALLFDDASTVLAVAGVVASLLMLGELIGNIPSGWLVGRIGERNAMIAAACLSIVGLIVCVLATTPWHLGAGVLLTGLATSVFGLARHAFVVSYVPFSHRARALATVGGLFRFGYFVGPFITAAVLTMFVSFESAFWIHVAMCFASAIVLLFVRDPAKAMNDLAEAPVARSRGSLFRTIAARSDVLLRLGSGAAVISALRAGKMVVLPLWGVSIGLPDVATTTIIGIAGGVDFALFYLGGWLMDRHGRLWNAIPSTVGISITFLLLAFTHDLAAAVPWFIVLAMLMSVANGLGSGIILTLGADLADPGDPAPFLGAWRFTGSLGNAAAPLAIAAVTAAISLPFAVAALGVVGFAGAGLLARYIPRYPATERPLPSTRNDSASESHPDTQP</sequence>
<dbReference type="RefSeq" id="WP_281488484.1">
    <property type="nucleotide sequence ID" value="NZ_JASATX010000002.1"/>
</dbReference>
<dbReference type="Pfam" id="PF07690">
    <property type="entry name" value="MFS_1"/>
    <property type="match status" value="1"/>
</dbReference>
<dbReference type="Gene3D" id="1.20.1250.20">
    <property type="entry name" value="MFS general substrate transporter like domains"/>
    <property type="match status" value="2"/>
</dbReference>
<dbReference type="GO" id="GO:0005886">
    <property type="term" value="C:plasma membrane"/>
    <property type="evidence" value="ECO:0007669"/>
    <property type="project" value="UniProtKB-SubCell"/>
</dbReference>
<keyword evidence="6 8" id="KW-0472">Membrane</keyword>
<feature type="transmembrane region" description="Helical" evidence="8">
    <location>
        <begin position="227"/>
        <end position="249"/>
    </location>
</feature>
<evidence type="ECO:0000256" key="2">
    <source>
        <dbReference type="ARBA" id="ARBA00022448"/>
    </source>
</evidence>
<accession>A0AAW6T4E8</accession>
<organism evidence="10 11">
    <name type="scientific">Ruicaihuangia caeni</name>
    <dbReference type="NCBI Taxonomy" id="3042517"/>
    <lineage>
        <taxon>Bacteria</taxon>
        <taxon>Bacillati</taxon>
        <taxon>Actinomycetota</taxon>
        <taxon>Actinomycetes</taxon>
        <taxon>Micrococcales</taxon>
        <taxon>Microbacteriaceae</taxon>
        <taxon>Ruicaihuangia</taxon>
    </lineage>
</organism>
<protein>
    <submittedName>
        <fullName evidence="10">MFS transporter</fullName>
    </submittedName>
</protein>
<name>A0AAW6T4E8_9MICO</name>
<keyword evidence="5 8" id="KW-1133">Transmembrane helix</keyword>
<evidence type="ECO:0000256" key="3">
    <source>
        <dbReference type="ARBA" id="ARBA00022475"/>
    </source>
</evidence>
<feature type="transmembrane region" description="Helical" evidence="8">
    <location>
        <begin position="261"/>
        <end position="284"/>
    </location>
</feature>
<dbReference type="PANTHER" id="PTHR23517:SF3">
    <property type="entry name" value="INTEGRAL MEMBRANE TRANSPORT PROTEIN"/>
    <property type="match status" value="1"/>
</dbReference>
<dbReference type="EMBL" id="JASATX010000002">
    <property type="protein sequence ID" value="MDI2098706.1"/>
    <property type="molecule type" value="Genomic_DNA"/>
</dbReference>
<dbReference type="InterPro" id="IPR011701">
    <property type="entry name" value="MFS"/>
</dbReference>
<feature type="domain" description="Major facilitator superfamily (MFS) profile" evidence="9">
    <location>
        <begin position="13"/>
        <end position="409"/>
    </location>
</feature>
<feature type="transmembrane region" description="Helical" evidence="8">
    <location>
        <begin position="317"/>
        <end position="343"/>
    </location>
</feature>
<feature type="compositionally biased region" description="Basic and acidic residues" evidence="7">
    <location>
        <begin position="422"/>
        <end position="432"/>
    </location>
</feature>